<dbReference type="InterPro" id="IPR001764">
    <property type="entry name" value="Glyco_hydro_3_N"/>
</dbReference>
<dbReference type="SUPFAM" id="SSF51445">
    <property type="entry name" value="(Trans)glycosidases"/>
    <property type="match status" value="1"/>
</dbReference>
<dbReference type="Pfam" id="PF14310">
    <property type="entry name" value="Fn3-like"/>
    <property type="match status" value="1"/>
</dbReference>
<sequence>MRLLVCSALFALSVATAAAQAPAAAPYLNTKLTPEARAHDLVSRMTLEEKAEQSLNTAPAIPRLGVPAYDYWSEGLHGMARSGYATLFPQAIGMAATWNAPLVSKIGEVVSTEARAKFNDAVAHNVHSIYLGLTIWSPNINIFRDPRWGRGQETYGEDPFLTGQLGLNFIRGLQGPDPLHPRSVATPKHFAVHSGPENDRHRFNVEPSQHDLWDTYLPQFRTAIVEGKADSIMCAYNALYGKPACASDLLLGKILRDDWKFTGFVTSDCGAVDDFFEKTAHRYSKDAAHASAAGILVGTDTNCGTTYKTLPQAVKQGLVSEADIDRSIERLFVARIRLGLFDAPSSYAYGRIPYSEDRSPAHLAMARKASEEAMVLLKNDGILPLAPGRYKTIAVIGPNAASLAGLEGNYNAVPKDPQLPVDSFRKAFPASKILYSQGSSYADGAPLTVPSTVLHPSADSQVEGLKAEYFAGDETDVAKSFAKSPVTTRVDPIVDFDWNYAAPVAGLKPQKFAVRWSGVITPPSAGDYEFNMRLAHCYPCHDNEHFTVKIDGKQVDSYDVRDPEYRETTTPRFDVHFADTMPHAVVIEYTHDAPLYGAGLRFEWVPKPALMQDDAVTKAKQSDLIVAMMGLSPDLEGEELKVKLEGFDGGDRTDIKLPASQEKLLQALAATGKPMIVVLLNGSALAVNWANDHANAILDAWYPGEFGGAAIVDTLKGINNPAGRLPITFYRGVDELPSFSDYAMKNRTYRYFTGETLYRFGYGLSYTTFAYSPVKLSTKKLAAGNTLTAEVTVTNTGKRAGDEVAELYLMPPAGSNGGLSPKLALEGFQRVSLAPGAKKTLTFTLDPRQLSQVDAAGRISVQPGEYKLSIGGSQPDDANAKTKAQSATFEIEGSMALEH</sequence>
<dbReference type="SMART" id="SM01217">
    <property type="entry name" value="Fn3_like"/>
    <property type="match status" value="1"/>
</dbReference>
<dbReference type="InterPro" id="IPR036881">
    <property type="entry name" value="Glyco_hydro_3_C_sf"/>
</dbReference>
<proteinExistence type="inferred from homology"/>
<reference evidence="7" key="1">
    <citation type="journal article" date="2019" name="Int. J. Syst. Evol. Microbiol.">
        <title>The Global Catalogue of Microorganisms (GCM) 10K type strain sequencing project: providing services to taxonomists for standard genome sequencing and annotation.</title>
        <authorList>
            <consortium name="The Broad Institute Genomics Platform"/>
            <consortium name="The Broad Institute Genome Sequencing Center for Infectious Disease"/>
            <person name="Wu L."/>
            <person name="Ma J."/>
        </authorList>
    </citation>
    <scope>NUCLEOTIDE SEQUENCE [LARGE SCALE GENOMIC DNA]</scope>
    <source>
        <strain evidence="7">CGMCC 1.16026</strain>
    </source>
</reference>
<feature type="chain" id="PRO_5047382854" evidence="4">
    <location>
        <begin position="18"/>
        <end position="899"/>
    </location>
</feature>
<comment type="similarity">
    <text evidence="1">Belongs to the glycosyl hydrolase 3 family.</text>
</comment>
<dbReference type="Pfam" id="PF07691">
    <property type="entry name" value="PA14"/>
    <property type="match status" value="1"/>
</dbReference>
<dbReference type="PROSITE" id="PS51820">
    <property type="entry name" value="PA14"/>
    <property type="match status" value="1"/>
</dbReference>
<dbReference type="InterPro" id="IPR002772">
    <property type="entry name" value="Glyco_hydro_3_C"/>
</dbReference>
<dbReference type="InterPro" id="IPR044993">
    <property type="entry name" value="BXL"/>
</dbReference>
<evidence type="ECO:0000259" key="5">
    <source>
        <dbReference type="PROSITE" id="PS51820"/>
    </source>
</evidence>
<dbReference type="Gene3D" id="3.20.20.300">
    <property type="entry name" value="Glycoside hydrolase, family 3, N-terminal domain"/>
    <property type="match status" value="1"/>
</dbReference>
<organism evidence="6 7">
    <name type="scientific">Granulicella cerasi</name>
    <dbReference type="NCBI Taxonomy" id="741063"/>
    <lineage>
        <taxon>Bacteria</taxon>
        <taxon>Pseudomonadati</taxon>
        <taxon>Acidobacteriota</taxon>
        <taxon>Terriglobia</taxon>
        <taxon>Terriglobales</taxon>
        <taxon>Acidobacteriaceae</taxon>
        <taxon>Granulicella</taxon>
    </lineage>
</organism>
<dbReference type="Pfam" id="PF01915">
    <property type="entry name" value="Glyco_hydro_3_C"/>
    <property type="match status" value="1"/>
</dbReference>
<dbReference type="Gene3D" id="2.60.40.10">
    <property type="entry name" value="Immunoglobulins"/>
    <property type="match status" value="1"/>
</dbReference>
<evidence type="ECO:0000256" key="1">
    <source>
        <dbReference type="ARBA" id="ARBA00005336"/>
    </source>
</evidence>
<dbReference type="Proteomes" id="UP001596391">
    <property type="component" value="Unassembled WGS sequence"/>
</dbReference>
<name>A0ABW1ZAP7_9BACT</name>
<dbReference type="InterPro" id="IPR036962">
    <property type="entry name" value="Glyco_hydro_3_N_sf"/>
</dbReference>
<keyword evidence="7" id="KW-1185">Reference proteome</keyword>
<dbReference type="Pfam" id="PF00933">
    <property type="entry name" value="Glyco_hydro_3"/>
    <property type="match status" value="1"/>
</dbReference>
<comment type="caution">
    <text evidence="6">The sequence shown here is derived from an EMBL/GenBank/DDBJ whole genome shotgun (WGS) entry which is preliminary data.</text>
</comment>
<protein>
    <submittedName>
        <fullName evidence="6">Glycoside hydrolase family 3 C-terminal domain-containing protein</fullName>
    </submittedName>
</protein>
<dbReference type="SUPFAM" id="SSF56988">
    <property type="entry name" value="Anthrax protective antigen"/>
    <property type="match status" value="1"/>
</dbReference>
<feature type="signal peptide" evidence="4">
    <location>
        <begin position="1"/>
        <end position="17"/>
    </location>
</feature>
<feature type="domain" description="PA14" evidence="5">
    <location>
        <begin position="460"/>
        <end position="620"/>
    </location>
</feature>
<dbReference type="SUPFAM" id="SSF52279">
    <property type="entry name" value="Beta-D-glucan exohydrolase, C-terminal domain"/>
    <property type="match status" value="1"/>
</dbReference>
<dbReference type="PANTHER" id="PTHR42721">
    <property type="entry name" value="SUGAR HYDROLASE-RELATED"/>
    <property type="match status" value="1"/>
</dbReference>
<dbReference type="GO" id="GO:0016787">
    <property type="term" value="F:hydrolase activity"/>
    <property type="evidence" value="ECO:0007669"/>
    <property type="project" value="UniProtKB-KW"/>
</dbReference>
<dbReference type="PANTHER" id="PTHR42721:SF3">
    <property type="entry name" value="BETA-D-XYLOSIDASE 5-RELATED"/>
    <property type="match status" value="1"/>
</dbReference>
<evidence type="ECO:0000313" key="6">
    <source>
        <dbReference type="EMBL" id="MFC6645791.1"/>
    </source>
</evidence>
<evidence type="ECO:0000313" key="7">
    <source>
        <dbReference type="Proteomes" id="UP001596391"/>
    </source>
</evidence>
<dbReference type="Gene3D" id="3.40.50.1700">
    <property type="entry name" value="Glycoside hydrolase family 3 C-terminal domain"/>
    <property type="match status" value="2"/>
</dbReference>
<evidence type="ECO:0000256" key="4">
    <source>
        <dbReference type="SAM" id="SignalP"/>
    </source>
</evidence>
<dbReference type="InterPro" id="IPR037524">
    <property type="entry name" value="PA14/GLEYA"/>
</dbReference>
<dbReference type="InterPro" id="IPR013783">
    <property type="entry name" value="Ig-like_fold"/>
</dbReference>
<dbReference type="InterPro" id="IPR017853">
    <property type="entry name" value="GH"/>
</dbReference>
<keyword evidence="2 4" id="KW-0732">Signal</keyword>
<dbReference type="InterPro" id="IPR026891">
    <property type="entry name" value="Fn3-like"/>
</dbReference>
<dbReference type="EMBL" id="JBHSWI010000001">
    <property type="protein sequence ID" value="MFC6645791.1"/>
    <property type="molecule type" value="Genomic_DNA"/>
</dbReference>
<dbReference type="InterPro" id="IPR011658">
    <property type="entry name" value="PA14_dom"/>
</dbReference>
<dbReference type="PRINTS" id="PR00133">
    <property type="entry name" value="GLHYDRLASE3"/>
</dbReference>
<keyword evidence="3 6" id="KW-0378">Hydrolase</keyword>
<dbReference type="RefSeq" id="WP_263369507.1">
    <property type="nucleotide sequence ID" value="NZ_JAGSYD010000001.1"/>
</dbReference>
<evidence type="ECO:0000256" key="2">
    <source>
        <dbReference type="ARBA" id="ARBA00022729"/>
    </source>
</evidence>
<accession>A0ABW1ZAP7</accession>
<gene>
    <name evidence="6" type="ORF">ACFQBQ_09400</name>
</gene>
<evidence type="ECO:0000256" key="3">
    <source>
        <dbReference type="ARBA" id="ARBA00022801"/>
    </source>
</evidence>